<evidence type="ECO:0000256" key="1">
    <source>
        <dbReference type="ARBA" id="ARBA00022679"/>
    </source>
</evidence>
<keyword evidence="6" id="KW-1133">Transmembrane helix</keyword>
<keyword evidence="1" id="KW-0808">Transferase</keyword>
<keyword evidence="6" id="KW-0812">Transmembrane</keyword>
<proteinExistence type="predicted"/>
<dbReference type="InterPro" id="IPR000719">
    <property type="entry name" value="Prot_kinase_dom"/>
</dbReference>
<reference evidence="9" key="1">
    <citation type="submission" date="2019-08" db="EMBL/GenBank/DDBJ databases">
        <title>Arthrobacter sp. nov., isolated from plateau pika and Tibetan wild ass.</title>
        <authorList>
            <person name="Ge Y."/>
        </authorList>
    </citation>
    <scope>NUCLEOTIDE SEQUENCE [LARGE SCALE GENOMIC DNA]</scope>
    <source>
        <strain evidence="9">HF-1365</strain>
    </source>
</reference>
<dbReference type="Gene3D" id="1.10.510.10">
    <property type="entry name" value="Transferase(Phosphotransferase) domain 1"/>
    <property type="match status" value="1"/>
</dbReference>
<keyword evidence="4" id="KW-0067">ATP-binding</keyword>
<dbReference type="PROSITE" id="PS00108">
    <property type="entry name" value="PROTEIN_KINASE_ST"/>
    <property type="match status" value="1"/>
</dbReference>
<feature type="region of interest" description="Disordered" evidence="5">
    <location>
        <begin position="1"/>
        <end position="21"/>
    </location>
</feature>
<dbReference type="InterPro" id="IPR011009">
    <property type="entry name" value="Kinase-like_dom_sf"/>
</dbReference>
<sequence>MNKPHDIPTGSDSRPESGRAAERDELGAYLAAVAREDCYRVVRPLGAAARMGADPSVAGQAGTITELVQFEGANGATLGPFVRKRIDLSLGVGTAYQELYEAQCSGARFAHVPRIVECYKTGRELVVVSEFIPGETLDAFVNEAGPSLELSLSVVPAVCAAVAELHKAFDPPVVHRDLKPANIIVSEGPSGLSATLIDFGIARRYREGAAADTVRFGTRSYAPPEQYGFGQTSVRSDIYALGMIAFFCITGEEAHGQPSAESLAHAGVTGPYADAILQATSFDPGRRFASAEAFCTAFARCGARGGQAVSGEHIVFSERTAHNDLAAFDEAGAAMSGVGESRANPAASGAAGESRTAPAASSFAGGNRTAPEASSFAGGNHTAPNTGSLASSQASSPRQRLRATADLAKRMRAFARRMHTVAMGHAWNILLALVALLFIAIATQQVGGPINGQMYPFWYAAYITYGLCLPIVLGILYLMVDRRSLACVAPRLAARPRRRDARNFCIYLVFAFAVGVIASLFA</sequence>
<dbReference type="PROSITE" id="PS50011">
    <property type="entry name" value="PROTEIN_KINASE_DOM"/>
    <property type="match status" value="1"/>
</dbReference>
<dbReference type="AlphaFoldDB" id="A0A7K0G9J8"/>
<feature type="transmembrane region" description="Helical" evidence="6">
    <location>
        <begin position="501"/>
        <end position="521"/>
    </location>
</feature>
<evidence type="ECO:0000256" key="6">
    <source>
        <dbReference type="SAM" id="Phobius"/>
    </source>
</evidence>
<dbReference type="EMBL" id="VTFZ01000002">
    <property type="protein sequence ID" value="MRX79666.1"/>
    <property type="molecule type" value="Genomic_DNA"/>
</dbReference>
<evidence type="ECO:0000256" key="2">
    <source>
        <dbReference type="ARBA" id="ARBA00022741"/>
    </source>
</evidence>
<dbReference type="Proteomes" id="UP000470010">
    <property type="component" value="Unassembled WGS sequence"/>
</dbReference>
<comment type="caution">
    <text evidence="8">The sequence shown here is derived from an EMBL/GenBank/DDBJ whole genome shotgun (WGS) entry which is preliminary data.</text>
</comment>
<gene>
    <name evidence="8" type="ORF">GJE22_03460</name>
</gene>
<dbReference type="Pfam" id="PF00069">
    <property type="entry name" value="Pkinase"/>
    <property type="match status" value="1"/>
</dbReference>
<evidence type="ECO:0000313" key="8">
    <source>
        <dbReference type="EMBL" id="MRX79666.1"/>
    </source>
</evidence>
<keyword evidence="3 8" id="KW-0418">Kinase</keyword>
<dbReference type="SMART" id="SM00220">
    <property type="entry name" value="S_TKc"/>
    <property type="match status" value="1"/>
</dbReference>
<organism evidence="8 9">
    <name type="scientific">Enorma shizhengliae</name>
    <dbReference type="NCBI Taxonomy" id="2606615"/>
    <lineage>
        <taxon>Bacteria</taxon>
        <taxon>Bacillati</taxon>
        <taxon>Actinomycetota</taxon>
        <taxon>Coriobacteriia</taxon>
        <taxon>Coriobacteriales</taxon>
        <taxon>Coriobacteriaceae</taxon>
        <taxon>Enorma</taxon>
    </lineage>
</organism>
<dbReference type="RefSeq" id="WP_144687824.1">
    <property type="nucleotide sequence ID" value="NZ_VLLQ01000002.1"/>
</dbReference>
<accession>A0A7K0G9J8</accession>
<evidence type="ECO:0000256" key="3">
    <source>
        <dbReference type="ARBA" id="ARBA00022777"/>
    </source>
</evidence>
<feature type="domain" description="Protein kinase" evidence="7">
    <location>
        <begin position="39"/>
        <end position="299"/>
    </location>
</feature>
<feature type="compositionally biased region" description="Polar residues" evidence="5">
    <location>
        <begin position="382"/>
        <end position="398"/>
    </location>
</feature>
<evidence type="ECO:0000256" key="4">
    <source>
        <dbReference type="ARBA" id="ARBA00022840"/>
    </source>
</evidence>
<dbReference type="SUPFAM" id="SSF56112">
    <property type="entry name" value="Protein kinase-like (PK-like)"/>
    <property type="match status" value="1"/>
</dbReference>
<keyword evidence="2" id="KW-0547">Nucleotide-binding</keyword>
<dbReference type="GO" id="GO:0005524">
    <property type="term" value="F:ATP binding"/>
    <property type="evidence" value="ECO:0007669"/>
    <property type="project" value="UniProtKB-KW"/>
</dbReference>
<dbReference type="InterPro" id="IPR008271">
    <property type="entry name" value="Ser/Thr_kinase_AS"/>
</dbReference>
<feature type="transmembrane region" description="Helical" evidence="6">
    <location>
        <begin position="457"/>
        <end position="480"/>
    </location>
</feature>
<dbReference type="PANTHER" id="PTHR43289">
    <property type="entry name" value="MITOGEN-ACTIVATED PROTEIN KINASE KINASE KINASE 20-RELATED"/>
    <property type="match status" value="1"/>
</dbReference>
<keyword evidence="6" id="KW-0472">Membrane</keyword>
<protein>
    <submittedName>
        <fullName evidence="8">Protein kinase</fullName>
    </submittedName>
</protein>
<feature type="region of interest" description="Disordered" evidence="5">
    <location>
        <begin position="339"/>
        <end position="402"/>
    </location>
</feature>
<keyword evidence="9" id="KW-1185">Reference proteome</keyword>
<evidence type="ECO:0000256" key="5">
    <source>
        <dbReference type="SAM" id="MobiDB-lite"/>
    </source>
</evidence>
<evidence type="ECO:0000259" key="7">
    <source>
        <dbReference type="PROSITE" id="PS50011"/>
    </source>
</evidence>
<evidence type="ECO:0000313" key="9">
    <source>
        <dbReference type="Proteomes" id="UP000470010"/>
    </source>
</evidence>
<dbReference type="PANTHER" id="PTHR43289:SF34">
    <property type="entry name" value="SERINE_THREONINE-PROTEIN KINASE YBDM-RELATED"/>
    <property type="match status" value="1"/>
</dbReference>
<name>A0A7K0G9J8_9ACTN</name>
<feature type="transmembrane region" description="Helical" evidence="6">
    <location>
        <begin position="420"/>
        <end position="442"/>
    </location>
</feature>
<dbReference type="GO" id="GO:0004674">
    <property type="term" value="F:protein serine/threonine kinase activity"/>
    <property type="evidence" value="ECO:0007669"/>
    <property type="project" value="TreeGrafter"/>
</dbReference>